<proteinExistence type="predicted"/>
<evidence type="ECO:0000256" key="1">
    <source>
        <dbReference type="SAM" id="SignalP"/>
    </source>
</evidence>
<evidence type="ECO:0000313" key="3">
    <source>
        <dbReference type="Proteomes" id="UP000737171"/>
    </source>
</evidence>
<reference evidence="2 3" key="1">
    <citation type="submission" date="2020-05" db="EMBL/GenBank/DDBJ databases">
        <title>Aquincola sp. isolate from soil.</title>
        <authorList>
            <person name="Han J."/>
            <person name="Kim D.-U."/>
        </authorList>
    </citation>
    <scope>NUCLEOTIDE SEQUENCE [LARGE SCALE GENOMIC DNA]</scope>
    <source>
        <strain evidence="2 3">S2</strain>
    </source>
</reference>
<organism evidence="2 3">
    <name type="scientific">Pseudaquabacterium terrae</name>
    <dbReference type="NCBI Taxonomy" id="2732868"/>
    <lineage>
        <taxon>Bacteria</taxon>
        <taxon>Pseudomonadati</taxon>
        <taxon>Pseudomonadota</taxon>
        <taxon>Betaproteobacteria</taxon>
        <taxon>Burkholderiales</taxon>
        <taxon>Sphaerotilaceae</taxon>
        <taxon>Pseudaquabacterium</taxon>
    </lineage>
</organism>
<protein>
    <submittedName>
        <fullName evidence="2">Uncharacterized protein</fullName>
    </submittedName>
</protein>
<dbReference type="Proteomes" id="UP000737171">
    <property type="component" value="Unassembled WGS sequence"/>
</dbReference>
<evidence type="ECO:0000313" key="2">
    <source>
        <dbReference type="EMBL" id="NRF65544.1"/>
    </source>
</evidence>
<name>A0ABX2E995_9BURK</name>
<accession>A0ABX2E995</accession>
<keyword evidence="1" id="KW-0732">Signal</keyword>
<gene>
    <name evidence="2" type="ORF">HLB44_00970</name>
</gene>
<keyword evidence="3" id="KW-1185">Reference proteome</keyword>
<feature type="signal peptide" evidence="1">
    <location>
        <begin position="1"/>
        <end position="27"/>
    </location>
</feature>
<sequence>MLFRKTTLATLIIAGSAFGLSPIAVQAAAPVAFTSSHPFALYIRDIDVDQVQRVRPGAELDFSVRGTPDSQVTLQIDGGARAISLHEASPGIYEGTYTVSRSDRIGPNSRVSVTMRRGDQVASAQLAQGLQQGWPAPSVAVITGPEITHLNVADEGFRRGGQMLRFTLQGTPGGRASVQLEGSDPQTLILDEVRPGQYTAIYTLRRHTVLNTDRPLIAQLRHGQRVATSTLSNAYAGLDLRSRFAACGVDCGVVESVSRLERGPWREPQFEVVVRTNEGSRRVVTYNDSPPVRVGDAVRFAGDGLELRGRG</sequence>
<dbReference type="EMBL" id="JABRWJ010000001">
    <property type="protein sequence ID" value="NRF65544.1"/>
    <property type="molecule type" value="Genomic_DNA"/>
</dbReference>
<feature type="chain" id="PRO_5046482878" evidence="1">
    <location>
        <begin position="28"/>
        <end position="311"/>
    </location>
</feature>
<dbReference type="RefSeq" id="WP_173119684.1">
    <property type="nucleotide sequence ID" value="NZ_JABRWJ010000001.1"/>
</dbReference>
<comment type="caution">
    <text evidence="2">The sequence shown here is derived from an EMBL/GenBank/DDBJ whole genome shotgun (WGS) entry which is preliminary data.</text>
</comment>